<evidence type="ECO:0000313" key="6">
    <source>
        <dbReference type="EMBL" id="KXK65007.1"/>
    </source>
</evidence>
<dbReference type="PATRIC" id="fig|626937.4.peg.2223"/>
<dbReference type="PANTHER" id="PTHR13932">
    <property type="entry name" value="COPROPORPHYRINIGEN III OXIDASE"/>
    <property type="match status" value="1"/>
</dbReference>
<dbReference type="NCBIfam" id="TIGR03994">
    <property type="entry name" value="rSAM_HemZ"/>
    <property type="match status" value="1"/>
</dbReference>
<dbReference type="GO" id="GO:0006779">
    <property type="term" value="P:porphyrin-containing compound biosynthetic process"/>
    <property type="evidence" value="ECO:0007669"/>
    <property type="project" value="TreeGrafter"/>
</dbReference>
<dbReference type="SMART" id="SM00729">
    <property type="entry name" value="Elp3"/>
    <property type="match status" value="1"/>
</dbReference>
<dbReference type="GO" id="GO:0005737">
    <property type="term" value="C:cytoplasm"/>
    <property type="evidence" value="ECO:0007669"/>
    <property type="project" value="TreeGrafter"/>
</dbReference>
<gene>
    <name evidence="6" type="ORF">HMPREF3293_02256</name>
</gene>
<evidence type="ECO:0000256" key="3">
    <source>
        <dbReference type="ARBA" id="ARBA00023004"/>
    </source>
</evidence>
<dbReference type="PROSITE" id="PS51918">
    <property type="entry name" value="RADICAL_SAM"/>
    <property type="match status" value="1"/>
</dbReference>
<evidence type="ECO:0000256" key="4">
    <source>
        <dbReference type="ARBA" id="ARBA00023014"/>
    </source>
</evidence>
<dbReference type="SFLD" id="SFLDS00029">
    <property type="entry name" value="Radical_SAM"/>
    <property type="match status" value="1"/>
</dbReference>
<dbReference type="InterPro" id="IPR013785">
    <property type="entry name" value="Aldolase_TIM"/>
</dbReference>
<feature type="domain" description="Radical SAM core" evidence="5">
    <location>
        <begin position="175"/>
        <end position="409"/>
    </location>
</feature>
<dbReference type="InterPro" id="IPR006638">
    <property type="entry name" value="Elp3/MiaA/NifB-like_rSAM"/>
</dbReference>
<name>A0A136Q2Z9_9FIRM</name>
<dbReference type="SFLD" id="SFLDG01065">
    <property type="entry name" value="anaerobic_coproporphyrinogen-I"/>
    <property type="match status" value="1"/>
</dbReference>
<accession>A0A136Q2Z9</accession>
<sequence length="494" mass="56884">MFSLYTETPSFFNDICEEIRLFLPEEKHILKLDDKNQMNAGTVLRHFFWRDETGWRNRAEYYDAGKKIAVLEERPEFADDKKEPVDITAGTLLAKKLKKHTVKQLIYRIMRDVHQKEMPWGSLTGIRPTKLFRELSNRRGKGEAHKIFVDHYRVSEAKTQLAETICRVQEPFLKDVGGEDIDIYIGIPFCISRCKYCSFISRDLTFNETIKDQYLPRLFYELDALKEVMDQYRIRALYIGGGTPTALEPHDLEQVLKKAGGLFSQHMEFTVEAGRPDTVTEEKLHILKEYGVERISINAQTTNDSTLKLIGRRHTASEFERAFALAKKVGFQSINTDIILGLPREDVGDVEKTLKDIMVFSPGNVTVHTLAIKQSSAFAEERQNDLPGAETVSEMVEFAQEFLSQKGYLPYYLYRQKYMSGNLENVGFALPGQECIYNIDIMEETVSNLAFGAGAISKRLFTEKNLIERAPNVKDLKNYIDRTEEMADRKKKLF</sequence>
<dbReference type="Proteomes" id="UP000070366">
    <property type="component" value="Unassembled WGS sequence"/>
</dbReference>
<proteinExistence type="predicted"/>
<dbReference type="GO" id="GO:0051539">
    <property type="term" value="F:4 iron, 4 sulfur cluster binding"/>
    <property type="evidence" value="ECO:0007669"/>
    <property type="project" value="TreeGrafter"/>
</dbReference>
<evidence type="ECO:0000313" key="7">
    <source>
        <dbReference type="Proteomes" id="UP000070366"/>
    </source>
</evidence>
<dbReference type="CDD" id="cd01335">
    <property type="entry name" value="Radical_SAM"/>
    <property type="match status" value="1"/>
</dbReference>
<keyword evidence="7" id="KW-1185">Reference proteome</keyword>
<dbReference type="KEGG" id="cmiu:B1H56_04035"/>
<dbReference type="InterPro" id="IPR034505">
    <property type="entry name" value="Coproporphyrinogen-III_oxidase"/>
</dbReference>
<dbReference type="SUPFAM" id="SSF102114">
    <property type="entry name" value="Radical SAM enzymes"/>
    <property type="match status" value="1"/>
</dbReference>
<dbReference type="SFLD" id="SFLDG01082">
    <property type="entry name" value="B12-binding_domain_containing"/>
    <property type="match status" value="1"/>
</dbReference>
<dbReference type="EMBL" id="LSZW01000063">
    <property type="protein sequence ID" value="KXK65007.1"/>
    <property type="molecule type" value="Genomic_DNA"/>
</dbReference>
<comment type="caution">
    <text evidence="6">The sequence shown here is derived from an EMBL/GenBank/DDBJ whole genome shotgun (WGS) entry which is preliminary data.</text>
</comment>
<keyword evidence="4" id="KW-0411">Iron-sulfur</keyword>
<reference evidence="6 7" key="1">
    <citation type="submission" date="2016-02" db="EMBL/GenBank/DDBJ databases">
        <authorList>
            <person name="Wen L."/>
            <person name="He K."/>
            <person name="Yang H."/>
        </authorList>
    </citation>
    <scope>NUCLEOTIDE SEQUENCE [LARGE SCALE GENOMIC DNA]</scope>
    <source>
        <strain evidence="6 7">DSM 22607</strain>
    </source>
</reference>
<dbReference type="InterPro" id="IPR058240">
    <property type="entry name" value="rSAM_sf"/>
</dbReference>
<dbReference type="AlphaFoldDB" id="A0A136Q2Z9"/>
<dbReference type="GO" id="GO:0003824">
    <property type="term" value="F:catalytic activity"/>
    <property type="evidence" value="ECO:0007669"/>
    <property type="project" value="InterPro"/>
</dbReference>
<organism evidence="6 7">
    <name type="scientific">Christensenella minuta</name>
    <dbReference type="NCBI Taxonomy" id="626937"/>
    <lineage>
        <taxon>Bacteria</taxon>
        <taxon>Bacillati</taxon>
        <taxon>Bacillota</taxon>
        <taxon>Clostridia</taxon>
        <taxon>Christensenellales</taxon>
        <taxon>Christensenellaceae</taxon>
        <taxon>Christensenella</taxon>
    </lineage>
</organism>
<keyword evidence="3" id="KW-0408">Iron</keyword>
<dbReference type="GO" id="GO:0046872">
    <property type="term" value="F:metal ion binding"/>
    <property type="evidence" value="ECO:0007669"/>
    <property type="project" value="UniProtKB-KW"/>
</dbReference>
<keyword evidence="2" id="KW-0479">Metal-binding</keyword>
<dbReference type="SFLD" id="SFLDF00310">
    <property type="entry name" value="oxygen-independent_coproporphy"/>
    <property type="match status" value="1"/>
</dbReference>
<dbReference type="RefSeq" id="WP_066518695.1">
    <property type="nucleotide sequence ID" value="NZ_CABMOF010000001.1"/>
</dbReference>
<dbReference type="InterPro" id="IPR023995">
    <property type="entry name" value="HemZ"/>
</dbReference>
<evidence type="ECO:0000256" key="2">
    <source>
        <dbReference type="ARBA" id="ARBA00022723"/>
    </source>
</evidence>
<evidence type="ECO:0000259" key="5">
    <source>
        <dbReference type="PROSITE" id="PS51918"/>
    </source>
</evidence>
<protein>
    <submittedName>
        <fullName evidence="6">Coproporphyrinogen dehydrogenase HemZ</fullName>
    </submittedName>
</protein>
<dbReference type="OrthoDB" id="9808022at2"/>
<evidence type="ECO:0000256" key="1">
    <source>
        <dbReference type="ARBA" id="ARBA00022691"/>
    </source>
</evidence>
<dbReference type="Pfam" id="PF04055">
    <property type="entry name" value="Radical_SAM"/>
    <property type="match status" value="1"/>
</dbReference>
<dbReference type="PANTHER" id="PTHR13932:SF1">
    <property type="entry name" value="OXYGEN-INDEPENDENT COPROPORPHYRINOGEN-III OXIDASE-LIKE PROTEIN HEMZ"/>
    <property type="match status" value="1"/>
</dbReference>
<dbReference type="STRING" id="626937.HMPREF3293_02256"/>
<dbReference type="Gene3D" id="3.20.20.70">
    <property type="entry name" value="Aldolase class I"/>
    <property type="match status" value="1"/>
</dbReference>
<keyword evidence="1" id="KW-0949">S-adenosyl-L-methionine</keyword>
<dbReference type="InterPro" id="IPR007197">
    <property type="entry name" value="rSAM"/>
</dbReference>